<evidence type="ECO:0000313" key="2">
    <source>
        <dbReference type="Proteomes" id="UP000008370"/>
    </source>
</evidence>
<dbReference type="RefSeq" id="XP_007403014.1">
    <property type="nucleotide sequence ID" value="XM_007402952.1"/>
</dbReference>
<gene>
    <name evidence="1" type="ORF">PHACADRAFT_202819</name>
</gene>
<proteinExistence type="predicted"/>
<dbReference type="OrthoDB" id="10496865at2759"/>
<dbReference type="EMBL" id="JH931057">
    <property type="protein sequence ID" value="EKM48434.1"/>
    <property type="molecule type" value="Genomic_DNA"/>
</dbReference>
<dbReference type="InParanoid" id="K5VPD3"/>
<dbReference type="GeneID" id="18911994"/>
<organism evidence="1 2">
    <name type="scientific">Phanerochaete carnosa (strain HHB-10118-sp)</name>
    <name type="common">White-rot fungus</name>
    <name type="synonym">Peniophora carnosa</name>
    <dbReference type="NCBI Taxonomy" id="650164"/>
    <lineage>
        <taxon>Eukaryota</taxon>
        <taxon>Fungi</taxon>
        <taxon>Dikarya</taxon>
        <taxon>Basidiomycota</taxon>
        <taxon>Agaricomycotina</taxon>
        <taxon>Agaricomycetes</taxon>
        <taxon>Polyporales</taxon>
        <taxon>Phanerochaetaceae</taxon>
        <taxon>Phanerochaete</taxon>
    </lineage>
</organism>
<keyword evidence="2" id="KW-1185">Reference proteome</keyword>
<dbReference type="AlphaFoldDB" id="K5VPD3"/>
<evidence type="ECO:0008006" key="3">
    <source>
        <dbReference type="Google" id="ProtNLM"/>
    </source>
</evidence>
<dbReference type="HOGENOM" id="CLU_1357534_0_0_1"/>
<sequence length="205" mass="24124">MASSKALVSLPFDVYDHIFDIVRRNDANDCTFDLVQCRDVKTHKNSLFAASRVCKEWADMTLRARFHTLSLVIKLPGEQSTANCFLQDFVQEPIFTHRQYAKKLTLRWGCGKNSRIDFANVLPRYLPMFPELLALELRGVLYKRPEQPVIQQFRLQSLTIDGEWYRWRRHEEYDPRALCDLLVLFPELKKLELIRVEWAPGDGDY</sequence>
<feature type="non-terminal residue" evidence="1">
    <location>
        <position position="205"/>
    </location>
</feature>
<evidence type="ECO:0000313" key="1">
    <source>
        <dbReference type="EMBL" id="EKM48434.1"/>
    </source>
</evidence>
<accession>K5VPD3</accession>
<dbReference type="Proteomes" id="UP000008370">
    <property type="component" value="Unassembled WGS sequence"/>
</dbReference>
<reference evidence="1 2" key="1">
    <citation type="journal article" date="2012" name="BMC Genomics">
        <title>Comparative genomics of the white-rot fungi, Phanerochaete carnosa and P. chrysosporium, to elucidate the genetic basis of the distinct wood types they colonize.</title>
        <authorList>
            <person name="Suzuki H."/>
            <person name="MacDonald J."/>
            <person name="Syed K."/>
            <person name="Salamov A."/>
            <person name="Hori C."/>
            <person name="Aerts A."/>
            <person name="Henrissat B."/>
            <person name="Wiebenga A."/>
            <person name="vanKuyk P.A."/>
            <person name="Barry K."/>
            <person name="Lindquist E."/>
            <person name="LaButti K."/>
            <person name="Lapidus A."/>
            <person name="Lucas S."/>
            <person name="Coutinho P."/>
            <person name="Gong Y."/>
            <person name="Samejima M."/>
            <person name="Mahadevan R."/>
            <person name="Abou-Zaid M."/>
            <person name="de Vries R.P."/>
            <person name="Igarashi K."/>
            <person name="Yadav J.S."/>
            <person name="Grigoriev I.V."/>
            <person name="Master E.R."/>
        </authorList>
    </citation>
    <scope>NUCLEOTIDE SEQUENCE [LARGE SCALE GENOMIC DNA]</scope>
    <source>
        <strain evidence="1 2">HHB-10118-sp</strain>
    </source>
</reference>
<name>K5VPD3_PHACS</name>
<protein>
    <recommendedName>
        <fullName evidence="3">F-box domain-containing protein</fullName>
    </recommendedName>
</protein>
<dbReference type="KEGG" id="pco:PHACADRAFT_202819"/>